<evidence type="ECO:0000256" key="1">
    <source>
        <dbReference type="ARBA" id="ARBA00022722"/>
    </source>
</evidence>
<proteinExistence type="predicted"/>
<accession>A0A2H0C1T2</accession>
<evidence type="ECO:0000256" key="3">
    <source>
        <dbReference type="ARBA" id="ARBA00022801"/>
    </source>
</evidence>
<dbReference type="GO" id="GO:0004519">
    <property type="term" value="F:endonuclease activity"/>
    <property type="evidence" value="ECO:0007669"/>
    <property type="project" value="UniProtKB-KW"/>
</dbReference>
<dbReference type="SUPFAM" id="SSF50199">
    <property type="entry name" value="Staphylococcal nuclease"/>
    <property type="match status" value="1"/>
</dbReference>
<dbReference type="InterPro" id="IPR035437">
    <property type="entry name" value="SNase_OB-fold_sf"/>
</dbReference>
<dbReference type="AlphaFoldDB" id="A0A2H0C1T2"/>
<dbReference type="GO" id="GO:0016787">
    <property type="term" value="F:hydrolase activity"/>
    <property type="evidence" value="ECO:0007669"/>
    <property type="project" value="UniProtKB-KW"/>
</dbReference>
<keyword evidence="3" id="KW-0378">Hydrolase</keyword>
<dbReference type="EMBL" id="PCTC01000015">
    <property type="protein sequence ID" value="PIP63761.1"/>
    <property type="molecule type" value="Genomic_DNA"/>
</dbReference>
<name>A0A2H0C1T2_9BACT</name>
<dbReference type="InterPro" id="IPR016071">
    <property type="entry name" value="Staphylococal_nuclease_OB-fold"/>
</dbReference>
<dbReference type="Proteomes" id="UP000229699">
    <property type="component" value="Unassembled WGS sequence"/>
</dbReference>
<dbReference type="PANTHER" id="PTHR12302:SF3">
    <property type="entry name" value="SERINE_THREONINE-PROTEIN KINASE 31"/>
    <property type="match status" value="1"/>
</dbReference>
<feature type="domain" description="TNase-like" evidence="4">
    <location>
        <begin position="39"/>
        <end position="160"/>
    </location>
</feature>
<dbReference type="SMART" id="SM00318">
    <property type="entry name" value="SNc"/>
    <property type="match status" value="1"/>
</dbReference>
<evidence type="ECO:0000256" key="2">
    <source>
        <dbReference type="ARBA" id="ARBA00022759"/>
    </source>
</evidence>
<dbReference type="Gene3D" id="2.40.50.90">
    <property type="match status" value="1"/>
</dbReference>
<gene>
    <name evidence="5" type="ORF">COW97_00750</name>
</gene>
<sequence>MRISKNILIFLLIIFFSSLSLNFSTLFKNLNSYLLKKSNRVETTVKNIVDGDTVDSSDGERLRLYEINAPEYPKDCLGVDAKARMEELVFNKKIQYEKIGKDNFGRTLAYIFVDKLLINEAMTEEGLAYFLKGKTVTENSLLIEQSQNKAKLAGRGVWSSFCQTKKVGCDIKGNYRPADNTRIYHTSDCYNYDKITIKPGTSDRWFCDEEEAKKLGFTKSKDCPK</sequence>
<evidence type="ECO:0000313" key="5">
    <source>
        <dbReference type="EMBL" id="PIP63761.1"/>
    </source>
</evidence>
<evidence type="ECO:0000313" key="6">
    <source>
        <dbReference type="Proteomes" id="UP000229699"/>
    </source>
</evidence>
<comment type="caution">
    <text evidence="5">The sequence shown here is derived from an EMBL/GenBank/DDBJ whole genome shotgun (WGS) entry which is preliminary data.</text>
</comment>
<keyword evidence="1" id="KW-0540">Nuclease</keyword>
<organism evidence="5 6">
    <name type="scientific">Candidatus Roizmanbacteria bacterium CG22_combo_CG10-13_8_21_14_all_34_12</name>
    <dbReference type="NCBI Taxonomy" id="1974860"/>
    <lineage>
        <taxon>Bacteria</taxon>
        <taxon>Candidatus Roizmaniibacteriota</taxon>
    </lineage>
</organism>
<dbReference type="PROSITE" id="PS50830">
    <property type="entry name" value="TNASE_3"/>
    <property type="match status" value="1"/>
</dbReference>
<dbReference type="PANTHER" id="PTHR12302">
    <property type="entry name" value="EBNA2 BINDING PROTEIN P100"/>
    <property type="match status" value="1"/>
</dbReference>
<evidence type="ECO:0000259" key="4">
    <source>
        <dbReference type="PROSITE" id="PS50830"/>
    </source>
</evidence>
<keyword evidence="2" id="KW-0255">Endonuclease</keyword>
<dbReference type="Pfam" id="PF00565">
    <property type="entry name" value="SNase"/>
    <property type="match status" value="1"/>
</dbReference>
<reference evidence="5 6" key="1">
    <citation type="submission" date="2017-09" db="EMBL/GenBank/DDBJ databases">
        <title>Depth-based differentiation of microbial function through sediment-hosted aquifers and enrichment of novel symbionts in the deep terrestrial subsurface.</title>
        <authorList>
            <person name="Probst A.J."/>
            <person name="Ladd B."/>
            <person name="Jarett J.K."/>
            <person name="Geller-Mcgrath D.E."/>
            <person name="Sieber C.M."/>
            <person name="Emerson J.B."/>
            <person name="Anantharaman K."/>
            <person name="Thomas B.C."/>
            <person name="Malmstrom R."/>
            <person name="Stieglmeier M."/>
            <person name="Klingl A."/>
            <person name="Woyke T."/>
            <person name="Ryan C.M."/>
            <person name="Banfield J.F."/>
        </authorList>
    </citation>
    <scope>NUCLEOTIDE SEQUENCE [LARGE SCALE GENOMIC DNA]</scope>
    <source>
        <strain evidence="5">CG22_combo_CG10-13_8_21_14_all_34_12</strain>
    </source>
</reference>
<protein>
    <recommendedName>
        <fullName evidence="4">TNase-like domain-containing protein</fullName>
    </recommendedName>
</protein>